<feature type="compositionally biased region" description="Acidic residues" evidence="3">
    <location>
        <begin position="341"/>
        <end position="368"/>
    </location>
</feature>
<keyword evidence="6" id="KW-1185">Reference proteome</keyword>
<evidence type="ECO:0000256" key="1">
    <source>
        <dbReference type="ARBA" id="ARBA00004613"/>
    </source>
</evidence>
<dbReference type="OrthoDB" id="186535at2157"/>
<accession>A0A1N7G8B5</accession>
<dbReference type="InterPro" id="IPR002509">
    <property type="entry name" value="NODB_dom"/>
</dbReference>
<sequence length="411" mass="43665">MDDSSSKSIDGMGRRDVCRIGTAGALALAGVGSGVGAGAVVGSVESGTNGRVVFIYDDSWREDWADTYPVHQDEGVPACCAAVPDYIDTSWGLLPEHLREMEDEGWEIMSHSTSHVAVGNLSLTEPAEPGDERLSLDGSFLGDYEGDEIVVSDGDRTVENAVAGGGEDEDGIYLELAEPVGESFEAETAFARFDDDRIHDEVVGSKEALEEYGVEVDAFVAPFGRSEGLADDLVRDHYGAFPNGDDSALNALEDLDPYELGRSSIDGESASELDIEAYYDDVADGEYLGIVVGHSQFDETTPERVRFAIQAAKDRDLEIVTLREALIDLDVWEGETGGADSEGEAGDDENGTGPEDESDDETSAETDDAFGATVRENRTPLLAGTGALAALGLAGTAAYRRFTQSGDDGRL</sequence>
<feature type="domain" description="NodB homology" evidence="4">
    <location>
        <begin position="50"/>
        <end position="123"/>
    </location>
</feature>
<feature type="region of interest" description="Disordered" evidence="3">
    <location>
        <begin position="333"/>
        <end position="377"/>
    </location>
</feature>
<dbReference type="Pfam" id="PF01522">
    <property type="entry name" value="Polysacc_deac_1"/>
    <property type="match status" value="1"/>
</dbReference>
<dbReference type="RefSeq" id="WP_139327087.1">
    <property type="nucleotide sequence ID" value="NZ_CP019327.1"/>
</dbReference>
<comment type="subcellular location">
    <subcellularLocation>
        <location evidence="1">Secreted</location>
    </subcellularLocation>
</comment>
<evidence type="ECO:0000256" key="3">
    <source>
        <dbReference type="SAM" id="MobiDB-lite"/>
    </source>
</evidence>
<proteinExistence type="predicted"/>
<evidence type="ECO:0000313" key="6">
    <source>
        <dbReference type="Proteomes" id="UP000185687"/>
    </source>
</evidence>
<organism evidence="5 6">
    <name type="scientific">Natronorubrum daqingense</name>
    <dbReference type="NCBI Taxonomy" id="588898"/>
    <lineage>
        <taxon>Archaea</taxon>
        <taxon>Methanobacteriati</taxon>
        <taxon>Methanobacteriota</taxon>
        <taxon>Stenosarchaea group</taxon>
        <taxon>Halobacteria</taxon>
        <taxon>Halobacteriales</taxon>
        <taxon>Natrialbaceae</taxon>
        <taxon>Natronorubrum</taxon>
    </lineage>
</organism>
<dbReference type="AlphaFoldDB" id="A0A1N7G8B5"/>
<dbReference type="GO" id="GO:0005975">
    <property type="term" value="P:carbohydrate metabolic process"/>
    <property type="evidence" value="ECO:0007669"/>
    <property type="project" value="InterPro"/>
</dbReference>
<protein>
    <submittedName>
        <fullName evidence="5">Polysaccharide deacetylase</fullName>
    </submittedName>
</protein>
<dbReference type="InterPro" id="IPR011330">
    <property type="entry name" value="Glyco_hydro/deAcase_b/a-brl"/>
</dbReference>
<dbReference type="SUPFAM" id="SSF88713">
    <property type="entry name" value="Glycoside hydrolase/deacetylase"/>
    <property type="match status" value="1"/>
</dbReference>
<evidence type="ECO:0000256" key="2">
    <source>
        <dbReference type="ARBA" id="ARBA00022729"/>
    </source>
</evidence>
<dbReference type="PROSITE" id="PS51318">
    <property type="entry name" value="TAT"/>
    <property type="match status" value="1"/>
</dbReference>
<evidence type="ECO:0000313" key="5">
    <source>
        <dbReference type="EMBL" id="SIS08861.1"/>
    </source>
</evidence>
<dbReference type="PANTHER" id="PTHR34216">
    <property type="match status" value="1"/>
</dbReference>
<gene>
    <name evidence="5" type="ORF">SAMN05421809_3799</name>
</gene>
<reference evidence="5 6" key="1">
    <citation type="submission" date="2017-01" db="EMBL/GenBank/DDBJ databases">
        <authorList>
            <person name="Mah S.A."/>
            <person name="Swanson W.J."/>
            <person name="Moy G.W."/>
            <person name="Vacquier V.D."/>
        </authorList>
    </citation>
    <scope>NUCLEOTIDE SEQUENCE [LARGE SCALE GENOMIC DNA]</scope>
    <source>
        <strain evidence="5 6">CGMCC 1.8909</strain>
    </source>
</reference>
<dbReference type="GO" id="GO:0005576">
    <property type="term" value="C:extracellular region"/>
    <property type="evidence" value="ECO:0007669"/>
    <property type="project" value="UniProtKB-SubCell"/>
</dbReference>
<dbReference type="PANTHER" id="PTHR34216:SF3">
    <property type="entry name" value="POLY-BETA-1,6-N-ACETYL-D-GLUCOSAMINE N-DEACETYLASE"/>
    <property type="match status" value="1"/>
</dbReference>
<name>A0A1N7G8B5_9EURY</name>
<keyword evidence="2" id="KW-0732">Signal</keyword>
<dbReference type="GeneID" id="30956674"/>
<dbReference type="Proteomes" id="UP000185687">
    <property type="component" value="Unassembled WGS sequence"/>
</dbReference>
<dbReference type="GO" id="GO:0016810">
    <property type="term" value="F:hydrolase activity, acting on carbon-nitrogen (but not peptide) bonds"/>
    <property type="evidence" value="ECO:0007669"/>
    <property type="project" value="InterPro"/>
</dbReference>
<dbReference type="EMBL" id="FTNP01000010">
    <property type="protein sequence ID" value="SIS08861.1"/>
    <property type="molecule type" value="Genomic_DNA"/>
</dbReference>
<dbReference type="InterPro" id="IPR006311">
    <property type="entry name" value="TAT_signal"/>
</dbReference>
<dbReference type="InterPro" id="IPR051398">
    <property type="entry name" value="Polysacch_Deacetylase"/>
</dbReference>
<evidence type="ECO:0000259" key="4">
    <source>
        <dbReference type="Pfam" id="PF01522"/>
    </source>
</evidence>
<dbReference type="Gene3D" id="3.20.20.370">
    <property type="entry name" value="Glycoside hydrolase/deacetylase"/>
    <property type="match status" value="2"/>
</dbReference>